<name>G0MDA8_CAEBE</name>
<gene>
    <name evidence="1" type="ORF">CAEBREN_03842</name>
</gene>
<dbReference type="AlphaFoldDB" id="G0MDA8"/>
<dbReference type="EMBL" id="GL379790">
    <property type="protein sequence ID" value="EGT49475.1"/>
    <property type="molecule type" value="Genomic_DNA"/>
</dbReference>
<reference evidence="2" key="1">
    <citation type="submission" date="2011-07" db="EMBL/GenBank/DDBJ databases">
        <authorList>
            <consortium name="Caenorhabditis brenneri Sequencing and Analysis Consortium"/>
            <person name="Wilson R.K."/>
        </authorList>
    </citation>
    <scope>NUCLEOTIDE SEQUENCE [LARGE SCALE GENOMIC DNA]</scope>
    <source>
        <strain evidence="2">PB2801</strain>
    </source>
</reference>
<protein>
    <submittedName>
        <fullName evidence="1">Uncharacterized protein</fullName>
    </submittedName>
</protein>
<keyword evidence="2" id="KW-1185">Reference proteome</keyword>
<dbReference type="InParanoid" id="G0MDA8"/>
<organism evidence="2">
    <name type="scientific">Caenorhabditis brenneri</name>
    <name type="common">Nematode worm</name>
    <dbReference type="NCBI Taxonomy" id="135651"/>
    <lineage>
        <taxon>Eukaryota</taxon>
        <taxon>Metazoa</taxon>
        <taxon>Ecdysozoa</taxon>
        <taxon>Nematoda</taxon>
        <taxon>Chromadorea</taxon>
        <taxon>Rhabditida</taxon>
        <taxon>Rhabditina</taxon>
        <taxon>Rhabditomorpha</taxon>
        <taxon>Rhabditoidea</taxon>
        <taxon>Rhabditidae</taxon>
        <taxon>Peloderinae</taxon>
        <taxon>Caenorhabditis</taxon>
    </lineage>
</organism>
<proteinExistence type="predicted"/>
<evidence type="ECO:0000313" key="1">
    <source>
        <dbReference type="EMBL" id="EGT49475.1"/>
    </source>
</evidence>
<evidence type="ECO:0000313" key="2">
    <source>
        <dbReference type="Proteomes" id="UP000008068"/>
    </source>
</evidence>
<accession>G0MDA8</accession>
<sequence>MLKLKNSTKVTISPKPIVMPKTSSVTYAAVAAWGIPKVSKEEPVEEEGKSPYEIFKITYDKWWAHFRGKCRDQLRLALLKTFYEKLQKLKEIRYQLAWPEAGSKKMEPPKKQTKGPSSVQQKIFADRRLARNPKPKLVILPEPWRYRRQATKEVSPLVTAGLYS</sequence>
<dbReference type="Proteomes" id="UP000008068">
    <property type="component" value="Unassembled WGS sequence"/>
</dbReference>
<dbReference type="HOGENOM" id="CLU_1662348_0_0_1"/>